<reference evidence="2" key="1">
    <citation type="submission" date="2016-11" db="UniProtKB">
        <authorList>
            <consortium name="WormBaseParasite"/>
        </authorList>
    </citation>
    <scope>IDENTIFICATION</scope>
</reference>
<evidence type="ECO:0000313" key="2">
    <source>
        <dbReference type="WBParaSite" id="L893_g25434.t1"/>
    </source>
</evidence>
<dbReference type="WBParaSite" id="L893_g25434.t1">
    <property type="protein sequence ID" value="L893_g25434.t1"/>
    <property type="gene ID" value="L893_g25434"/>
</dbReference>
<evidence type="ECO:0000313" key="1">
    <source>
        <dbReference type="Proteomes" id="UP000095287"/>
    </source>
</evidence>
<dbReference type="Proteomes" id="UP000095287">
    <property type="component" value="Unplaced"/>
</dbReference>
<dbReference type="AlphaFoldDB" id="A0A1I7ZDG8"/>
<keyword evidence="1" id="KW-1185">Reference proteome</keyword>
<name>A0A1I7ZDG8_9BILA</name>
<organism evidence="1 2">
    <name type="scientific">Steinernema glaseri</name>
    <dbReference type="NCBI Taxonomy" id="37863"/>
    <lineage>
        <taxon>Eukaryota</taxon>
        <taxon>Metazoa</taxon>
        <taxon>Ecdysozoa</taxon>
        <taxon>Nematoda</taxon>
        <taxon>Chromadorea</taxon>
        <taxon>Rhabditida</taxon>
        <taxon>Tylenchina</taxon>
        <taxon>Panagrolaimomorpha</taxon>
        <taxon>Strongyloidoidea</taxon>
        <taxon>Steinernematidae</taxon>
        <taxon>Steinernema</taxon>
    </lineage>
</organism>
<accession>A0A1I7ZDG8</accession>
<proteinExistence type="predicted"/>
<protein>
    <submittedName>
        <fullName evidence="2">Peptidase_S8 domain-containing protein</fullName>
    </submittedName>
</protein>
<sequence>MSHSLIDHAHHEPGIASLFSRLWASDILAGSIIPSHCPINGGSKIATDGDGSSCASDIAVAVSAGYLCGLSDPPPLTVRVRFLGGSCAKKRWTGCSGDCARARPSNARDRFRLLLQRRRTVRRESAGQ</sequence>